<comment type="caution">
    <text evidence="7">The sequence shown here is derived from an EMBL/GenBank/DDBJ whole genome shotgun (WGS) entry which is preliminary data.</text>
</comment>
<accession>A0A8H4Q1X7</accession>
<evidence type="ECO:0000256" key="1">
    <source>
        <dbReference type="ARBA" id="ARBA00004173"/>
    </source>
</evidence>
<evidence type="ECO:0000313" key="8">
    <source>
        <dbReference type="Proteomes" id="UP000562929"/>
    </source>
</evidence>
<dbReference type="InterPro" id="IPR007741">
    <property type="entry name" value="Ribosomal_mL43/mS25/NADH_DH"/>
</dbReference>
<proteinExistence type="predicted"/>
<sequence>MRSLGSRLTRLRQRLIKLRCGPGAAILPKEVTTIHLDFATSMFKGHMGARKFWRQYLPLLKYHNPGVAMIVNRHTNNESSPTLTIYFRTGPAQLKNGTQSSVELASSCKGLSPPRPPQENERVEKIDMRDLHSSAILESFFSMTGATRLAPSESDLEEMRVLETLKKNAAMARERTSAENAKKKAEKEMEKKLADKIAGN</sequence>
<evidence type="ECO:0000256" key="4">
    <source>
        <dbReference type="ARBA" id="ARBA00023274"/>
    </source>
</evidence>
<reference evidence="7 8" key="1">
    <citation type="journal article" date="2020" name="G3 (Bethesda)">
        <title>Genetic Underpinnings of Host Manipulation by Ophiocordyceps as Revealed by Comparative Transcriptomics.</title>
        <authorList>
            <person name="Will I."/>
            <person name="Das B."/>
            <person name="Trinh T."/>
            <person name="Brachmann A."/>
            <person name="Ohm R.A."/>
            <person name="de Bekker C."/>
        </authorList>
    </citation>
    <scope>NUCLEOTIDE SEQUENCE [LARGE SCALE GENOMIC DNA]</scope>
    <source>
        <strain evidence="7 8">EC05</strain>
    </source>
</reference>
<evidence type="ECO:0000256" key="5">
    <source>
        <dbReference type="SAM" id="MobiDB-lite"/>
    </source>
</evidence>
<evidence type="ECO:0000259" key="6">
    <source>
        <dbReference type="SMART" id="SM00916"/>
    </source>
</evidence>
<keyword evidence="8" id="KW-1185">Reference proteome</keyword>
<dbReference type="GO" id="GO:0005840">
    <property type="term" value="C:ribosome"/>
    <property type="evidence" value="ECO:0007669"/>
    <property type="project" value="UniProtKB-KW"/>
</dbReference>
<evidence type="ECO:0000256" key="3">
    <source>
        <dbReference type="ARBA" id="ARBA00023128"/>
    </source>
</evidence>
<evidence type="ECO:0000313" key="7">
    <source>
        <dbReference type="EMBL" id="KAF4582054.1"/>
    </source>
</evidence>
<dbReference type="SUPFAM" id="SSF52833">
    <property type="entry name" value="Thioredoxin-like"/>
    <property type="match status" value="1"/>
</dbReference>
<protein>
    <submittedName>
        <fullName evidence="7">Ribosomal protein/NADH dehydrogenase domain protein</fullName>
    </submittedName>
</protein>
<dbReference type="GO" id="GO:0003735">
    <property type="term" value="F:structural constituent of ribosome"/>
    <property type="evidence" value="ECO:0007669"/>
    <property type="project" value="InterPro"/>
</dbReference>
<dbReference type="GO" id="GO:1990904">
    <property type="term" value="C:ribonucleoprotein complex"/>
    <property type="evidence" value="ECO:0007669"/>
    <property type="project" value="UniProtKB-KW"/>
</dbReference>
<dbReference type="Proteomes" id="UP000562929">
    <property type="component" value="Unassembled WGS sequence"/>
</dbReference>
<dbReference type="PANTHER" id="PTHR13274">
    <property type="entry name" value="MITOCHONDRIAL RIBOSOMAL PROTEIN S25"/>
    <property type="match status" value="1"/>
</dbReference>
<dbReference type="InterPro" id="IPR036249">
    <property type="entry name" value="Thioredoxin-like_sf"/>
</dbReference>
<dbReference type="SMART" id="SM00916">
    <property type="entry name" value="L51_S25_CI-B8"/>
    <property type="match status" value="1"/>
</dbReference>
<evidence type="ECO:0000256" key="2">
    <source>
        <dbReference type="ARBA" id="ARBA00022980"/>
    </source>
</evidence>
<keyword evidence="4" id="KW-0687">Ribonucleoprotein</keyword>
<keyword evidence="2 7" id="KW-0689">Ribosomal protein</keyword>
<keyword evidence="3" id="KW-0496">Mitochondrion</keyword>
<dbReference type="PANTHER" id="PTHR13274:SF2">
    <property type="entry name" value="SMALL RIBOSOMAL SUBUNIT PROTEIN MS25"/>
    <property type="match status" value="1"/>
</dbReference>
<dbReference type="Pfam" id="PF05047">
    <property type="entry name" value="L51_S25_CI-B8"/>
    <property type="match status" value="1"/>
</dbReference>
<organism evidence="7 8">
    <name type="scientific">Ophiocordyceps camponoti-floridani</name>
    <dbReference type="NCBI Taxonomy" id="2030778"/>
    <lineage>
        <taxon>Eukaryota</taxon>
        <taxon>Fungi</taxon>
        <taxon>Dikarya</taxon>
        <taxon>Ascomycota</taxon>
        <taxon>Pezizomycotina</taxon>
        <taxon>Sordariomycetes</taxon>
        <taxon>Hypocreomycetidae</taxon>
        <taxon>Hypocreales</taxon>
        <taxon>Ophiocordycipitaceae</taxon>
        <taxon>Ophiocordyceps</taxon>
    </lineage>
</organism>
<feature type="region of interest" description="Disordered" evidence="5">
    <location>
        <begin position="170"/>
        <end position="200"/>
    </location>
</feature>
<dbReference type="EMBL" id="JAACLJ010000008">
    <property type="protein sequence ID" value="KAF4582054.1"/>
    <property type="molecule type" value="Genomic_DNA"/>
</dbReference>
<comment type="subcellular location">
    <subcellularLocation>
        <location evidence="1">Mitochondrion</location>
    </subcellularLocation>
</comment>
<dbReference type="OrthoDB" id="1696305at2759"/>
<feature type="domain" description="Ribosomal protein/NADH dehydrogenase" evidence="6">
    <location>
        <begin position="41"/>
        <end position="147"/>
    </location>
</feature>
<gene>
    <name evidence="7" type="ORF">GQ602_006678</name>
</gene>
<dbReference type="GO" id="GO:0005739">
    <property type="term" value="C:mitochondrion"/>
    <property type="evidence" value="ECO:0007669"/>
    <property type="project" value="UniProtKB-SubCell"/>
</dbReference>
<name>A0A8H4Q1X7_9HYPO</name>
<dbReference type="InterPro" id="IPR040049">
    <property type="entry name" value="Ribosomal_mS25/mL61"/>
</dbReference>
<dbReference type="AlphaFoldDB" id="A0A8H4Q1X7"/>